<sequence>MDPPERKAFQPLPLFMKDISIVTGHLSKMMTSNYSFNNSTSRRQGRKPTSQLEACKKDHSQYEPCSYDSLPLSPTANLQSRSLMTTKEFQLKSFRPKGSQLGDEDQKTIKMKQKTQNKSNFKHRFSTNTAYRITDKVFTPNTDISTRSHFLHDAGTIKATSVTKTIDNCIMIKEVITKEEHSSNPDSKRINANTIKTNSNFSSNQPDANGNKIYKNDEQNLQPNTSCTSFSTNKIRSLTTDATITKDNNNNISDEISYRSPYLVTPNKNETTSLKHTRNINLNISNSDKRTNATITVNKEKAITSKIENYIKRKLYDQPYTNNNEIYNIKEEKSRPTTSRASSRINKIELATRYTTTTKNEEETILTKIINYIERKIINRPISTKKRYQKR</sequence>
<dbReference type="AlphaFoldDB" id="A0A9Q3ELA9"/>
<reference evidence="2" key="1">
    <citation type="submission" date="2021-03" db="EMBL/GenBank/DDBJ databases">
        <title>Draft genome sequence of rust myrtle Austropuccinia psidii MF-1, a brazilian biotype.</title>
        <authorList>
            <person name="Quecine M.C."/>
            <person name="Pachon D.M.R."/>
            <person name="Bonatelli M.L."/>
            <person name="Correr F.H."/>
            <person name="Franceschini L.M."/>
            <person name="Leite T.F."/>
            <person name="Margarido G.R.A."/>
            <person name="Almeida C.A."/>
            <person name="Ferrarezi J.A."/>
            <person name="Labate C.A."/>
        </authorList>
    </citation>
    <scope>NUCLEOTIDE SEQUENCE</scope>
    <source>
        <strain evidence="2">MF-1</strain>
    </source>
</reference>
<accession>A0A9Q3ELA9</accession>
<proteinExistence type="predicted"/>
<organism evidence="2 3">
    <name type="scientific">Austropuccinia psidii MF-1</name>
    <dbReference type="NCBI Taxonomy" id="1389203"/>
    <lineage>
        <taxon>Eukaryota</taxon>
        <taxon>Fungi</taxon>
        <taxon>Dikarya</taxon>
        <taxon>Basidiomycota</taxon>
        <taxon>Pucciniomycotina</taxon>
        <taxon>Pucciniomycetes</taxon>
        <taxon>Pucciniales</taxon>
        <taxon>Sphaerophragmiaceae</taxon>
        <taxon>Austropuccinia</taxon>
    </lineage>
</organism>
<name>A0A9Q3ELA9_9BASI</name>
<gene>
    <name evidence="2" type="ORF">O181_060880</name>
</gene>
<keyword evidence="3" id="KW-1185">Reference proteome</keyword>
<evidence type="ECO:0000256" key="1">
    <source>
        <dbReference type="SAM" id="MobiDB-lite"/>
    </source>
</evidence>
<comment type="caution">
    <text evidence="2">The sequence shown here is derived from an EMBL/GenBank/DDBJ whole genome shotgun (WGS) entry which is preliminary data.</text>
</comment>
<feature type="region of interest" description="Disordered" evidence="1">
    <location>
        <begin position="180"/>
        <end position="220"/>
    </location>
</feature>
<evidence type="ECO:0000313" key="2">
    <source>
        <dbReference type="EMBL" id="MBW0521165.1"/>
    </source>
</evidence>
<dbReference type="EMBL" id="AVOT02028621">
    <property type="protein sequence ID" value="MBW0521165.1"/>
    <property type="molecule type" value="Genomic_DNA"/>
</dbReference>
<protein>
    <submittedName>
        <fullName evidence="2">Uncharacterized protein</fullName>
    </submittedName>
</protein>
<dbReference type="Proteomes" id="UP000765509">
    <property type="component" value="Unassembled WGS sequence"/>
</dbReference>
<feature type="compositionally biased region" description="Basic and acidic residues" evidence="1">
    <location>
        <begin position="180"/>
        <end position="189"/>
    </location>
</feature>
<evidence type="ECO:0000313" key="3">
    <source>
        <dbReference type="Proteomes" id="UP000765509"/>
    </source>
</evidence>
<feature type="compositionally biased region" description="Polar residues" evidence="1">
    <location>
        <begin position="190"/>
        <end position="208"/>
    </location>
</feature>